<evidence type="ECO:0000313" key="3">
    <source>
        <dbReference type="Proteomes" id="UP000728185"/>
    </source>
</evidence>
<name>A0A8E0RVX0_9TREM</name>
<gene>
    <name evidence="2" type="ORF">FBUS_01706</name>
</gene>
<dbReference type="AlphaFoldDB" id="A0A8E0RVX0"/>
<keyword evidence="1" id="KW-0812">Transmembrane</keyword>
<keyword evidence="1" id="KW-1133">Transmembrane helix</keyword>
<protein>
    <submittedName>
        <fullName evidence="2">Uncharacterized protein</fullName>
    </submittedName>
</protein>
<dbReference type="EMBL" id="LUCM01005701">
    <property type="protein sequence ID" value="KAA0192422.1"/>
    <property type="molecule type" value="Genomic_DNA"/>
</dbReference>
<keyword evidence="1" id="KW-0472">Membrane</keyword>
<dbReference type="OrthoDB" id="6232504at2759"/>
<sequence length="307" mass="35358">MPNVSVQWTSSVTYVNSTWIQQFLWIALNASAVPSLPDQGSLQNGPISGCLSLGHHYRKAETQAVKDPIPSKVYITDTVLRIILIEASHFTHFTEQTKLLEQEVGEWIDHYHNDARIYCTNSLRFTQDFHKLLADSEQPPQSEKPAIPYAREIQLVLGVMFCLVLAICLLLAFILQLRSFIRRQMVHRKSHRYDRENHTRVHFPYDVGETDILAKPPIPSITLGSNVYPLSHRINSRGHTVNFSVRYPANLSQRVSYGWDRYHLSGYSIRTHFPTTQKNEGDSEYFVSHDLIHRLLYSVTLCERSPN</sequence>
<proteinExistence type="predicted"/>
<evidence type="ECO:0000256" key="1">
    <source>
        <dbReference type="SAM" id="Phobius"/>
    </source>
</evidence>
<dbReference type="Proteomes" id="UP000728185">
    <property type="component" value="Unassembled WGS sequence"/>
</dbReference>
<reference evidence="2" key="1">
    <citation type="submission" date="2019-05" db="EMBL/GenBank/DDBJ databases">
        <title>Annotation for the trematode Fasciolopsis buski.</title>
        <authorList>
            <person name="Choi Y.-J."/>
        </authorList>
    </citation>
    <scope>NUCLEOTIDE SEQUENCE</scope>
    <source>
        <strain evidence="2">HT</strain>
        <tissue evidence="2">Whole worm</tissue>
    </source>
</reference>
<keyword evidence="3" id="KW-1185">Reference proteome</keyword>
<feature type="transmembrane region" description="Helical" evidence="1">
    <location>
        <begin position="155"/>
        <end position="175"/>
    </location>
</feature>
<accession>A0A8E0RVX0</accession>
<organism evidence="2 3">
    <name type="scientific">Fasciolopsis buskii</name>
    <dbReference type="NCBI Taxonomy" id="27845"/>
    <lineage>
        <taxon>Eukaryota</taxon>
        <taxon>Metazoa</taxon>
        <taxon>Spiralia</taxon>
        <taxon>Lophotrochozoa</taxon>
        <taxon>Platyhelminthes</taxon>
        <taxon>Trematoda</taxon>
        <taxon>Digenea</taxon>
        <taxon>Plagiorchiida</taxon>
        <taxon>Echinostomata</taxon>
        <taxon>Echinostomatoidea</taxon>
        <taxon>Fasciolidae</taxon>
        <taxon>Fasciolopsis</taxon>
    </lineage>
</organism>
<comment type="caution">
    <text evidence="2">The sequence shown here is derived from an EMBL/GenBank/DDBJ whole genome shotgun (WGS) entry which is preliminary data.</text>
</comment>
<evidence type="ECO:0000313" key="2">
    <source>
        <dbReference type="EMBL" id="KAA0192422.1"/>
    </source>
</evidence>